<organism evidence="1 2">
    <name type="scientific">Paraburkholderia caledonica</name>
    <dbReference type="NCBI Taxonomy" id="134536"/>
    <lineage>
        <taxon>Bacteria</taxon>
        <taxon>Pseudomonadati</taxon>
        <taxon>Pseudomonadota</taxon>
        <taxon>Betaproteobacteria</taxon>
        <taxon>Burkholderiales</taxon>
        <taxon>Burkholderiaceae</taxon>
        <taxon>Paraburkholderia</taxon>
    </lineage>
</organism>
<gene>
    <name evidence="1" type="ORF">J2793_007172</name>
</gene>
<evidence type="ECO:0000313" key="1">
    <source>
        <dbReference type="EMBL" id="MDP9651697.1"/>
    </source>
</evidence>
<dbReference type="RefSeq" id="WP_392396247.1">
    <property type="nucleotide sequence ID" value="NZ_JAURTK010000027.1"/>
</dbReference>
<dbReference type="Proteomes" id="UP001229486">
    <property type="component" value="Unassembled WGS sequence"/>
</dbReference>
<protein>
    <submittedName>
        <fullName evidence="1">Uncharacterized protein</fullName>
    </submittedName>
</protein>
<name>A0AB73INV3_9BURK</name>
<sequence>MSNEVELSRFPSWRQAVQDFLREFKYGDLVPHEWLAEHFGTPVIDEDESLTAGDYRRRQFEWLQNIESFKAELLRDHSVLLQAVRGEGYRWVPPHEQTRIAEDAFQKDAGRAFRSAAYKLKHVRLSELTDDQRRENVDAVTKLASMRSMHRKQLR</sequence>
<reference evidence="1" key="1">
    <citation type="submission" date="2023-07" db="EMBL/GenBank/DDBJ databases">
        <title>Sorghum-associated microbial communities from plants grown in Nebraska, USA.</title>
        <authorList>
            <person name="Schachtman D."/>
        </authorList>
    </citation>
    <scope>NUCLEOTIDE SEQUENCE</scope>
    <source>
        <strain evidence="1">DS1061</strain>
    </source>
</reference>
<accession>A0AB73INV3</accession>
<dbReference type="AlphaFoldDB" id="A0AB73INV3"/>
<dbReference type="EMBL" id="JAURTK010000027">
    <property type="protein sequence ID" value="MDP9651697.1"/>
    <property type="molecule type" value="Genomic_DNA"/>
</dbReference>
<comment type="caution">
    <text evidence="1">The sequence shown here is derived from an EMBL/GenBank/DDBJ whole genome shotgun (WGS) entry which is preliminary data.</text>
</comment>
<evidence type="ECO:0000313" key="2">
    <source>
        <dbReference type="Proteomes" id="UP001229486"/>
    </source>
</evidence>
<proteinExistence type="predicted"/>